<dbReference type="RefSeq" id="WP_343353321.1">
    <property type="nucleotide sequence ID" value="NZ_CP145316.1"/>
</dbReference>
<keyword evidence="2" id="KW-1185">Reference proteome</keyword>
<dbReference type="EMBL" id="CP145316">
    <property type="protein sequence ID" value="XAM17721.1"/>
    <property type="molecule type" value="Genomic_DNA"/>
</dbReference>
<evidence type="ECO:0000313" key="1">
    <source>
        <dbReference type="EMBL" id="XAM17721.1"/>
    </source>
</evidence>
<gene>
    <name evidence="1" type="ORF">V3I05_08520</name>
</gene>
<accession>A0ABZ3F6L5</accession>
<dbReference type="Proteomes" id="UP001434737">
    <property type="component" value="Chromosome"/>
</dbReference>
<evidence type="ECO:0000313" key="2">
    <source>
        <dbReference type="Proteomes" id="UP001434737"/>
    </source>
</evidence>
<proteinExistence type="predicted"/>
<name>A0ABZ3F6L5_9HELI</name>
<protein>
    <submittedName>
        <fullName evidence="1">Uncharacterized protein</fullName>
    </submittedName>
</protein>
<reference evidence="1 2" key="1">
    <citation type="submission" date="2024-02" db="EMBL/GenBank/DDBJ databases">
        <title>Genome and pathogenicity analysis of Helicobacter mastomyrinus isolated from mice.</title>
        <authorList>
            <person name="Zhu L."/>
        </authorList>
    </citation>
    <scope>NUCLEOTIDE SEQUENCE [LARGE SCALE GENOMIC DNA]</scope>
    <source>
        <strain evidence="1 2">Hm-17</strain>
    </source>
</reference>
<sequence length="67" mass="7517">MLEPNGRLYFSVSVGQAGRICFNAHRVFKPQTIIGTLDQIDIVGMNSISNELTTIEYITHKNGKNTY</sequence>
<organism evidence="1 2">
    <name type="scientific">Helicobacter mastomyrinus</name>
    <dbReference type="NCBI Taxonomy" id="287948"/>
    <lineage>
        <taxon>Bacteria</taxon>
        <taxon>Pseudomonadati</taxon>
        <taxon>Campylobacterota</taxon>
        <taxon>Epsilonproteobacteria</taxon>
        <taxon>Campylobacterales</taxon>
        <taxon>Helicobacteraceae</taxon>
        <taxon>Helicobacter</taxon>
    </lineage>
</organism>